<dbReference type="InterPro" id="IPR048176">
    <property type="entry name" value="TrbC"/>
</dbReference>
<evidence type="ECO:0000313" key="4">
    <source>
        <dbReference type="Proteomes" id="UP000659084"/>
    </source>
</evidence>
<dbReference type="PANTHER" id="PTHR30121:SF6">
    <property type="entry name" value="SLR6007 PROTEIN"/>
    <property type="match status" value="1"/>
</dbReference>
<reference evidence="3" key="1">
    <citation type="submission" date="2020-08" db="EMBL/GenBank/DDBJ databases">
        <title>Food and environmental bacterial isolates.</title>
        <authorList>
            <person name="Richter L."/>
            <person name="Du Plessis E.M."/>
            <person name="Duvenage S."/>
            <person name="Allam M."/>
            <person name="Korsten L."/>
        </authorList>
    </citation>
    <scope>NUCLEOTIDE SEQUENCE</scope>
    <source>
        <strain evidence="3">UPMP2127</strain>
    </source>
</reference>
<protein>
    <submittedName>
        <fullName evidence="3">Conjugal transfer protein TrbC</fullName>
    </submittedName>
</protein>
<dbReference type="RefSeq" id="WP_179253364.1">
    <property type="nucleotide sequence ID" value="NZ_JACBIV010000020.1"/>
</dbReference>
<dbReference type="Gene3D" id="3.40.50.300">
    <property type="entry name" value="P-loop containing nucleotide triphosphate hydrolases"/>
    <property type="match status" value="1"/>
</dbReference>
<feature type="transmembrane region" description="Helical" evidence="2">
    <location>
        <begin position="27"/>
        <end position="44"/>
    </location>
</feature>
<evidence type="ECO:0000313" key="3">
    <source>
        <dbReference type="EMBL" id="MBC3214618.1"/>
    </source>
</evidence>
<name>A0AAW3WUL8_SERFO</name>
<gene>
    <name evidence="3" type="ORF">H8J20_20990</name>
</gene>
<dbReference type="PANTHER" id="PTHR30121">
    <property type="entry name" value="UNCHARACTERIZED PROTEIN YJGR-RELATED"/>
    <property type="match status" value="1"/>
</dbReference>
<evidence type="ECO:0000256" key="1">
    <source>
        <dbReference type="SAM" id="MobiDB-lite"/>
    </source>
</evidence>
<dbReference type="NCBIfam" id="NF041447">
    <property type="entry name" value="TrbC_conju"/>
    <property type="match status" value="1"/>
</dbReference>
<keyword evidence="2" id="KW-1133">Transmembrane helix</keyword>
<dbReference type="InterPro" id="IPR027417">
    <property type="entry name" value="P-loop_NTPase"/>
</dbReference>
<accession>A0AAW3WUL8</accession>
<evidence type="ECO:0000256" key="2">
    <source>
        <dbReference type="SAM" id="Phobius"/>
    </source>
</evidence>
<proteinExistence type="predicted"/>
<keyword evidence="2" id="KW-0472">Membrane</keyword>
<dbReference type="SUPFAM" id="SSF52540">
    <property type="entry name" value="P-loop containing nucleoside triphosphate hydrolases"/>
    <property type="match status" value="1"/>
</dbReference>
<sequence>MDLKGRHGPVESQLISRQVQGRLTERFMLAPFTVQLVLVISLIAGVQWQATLLISLPVSIAMLVAFSDQRFRLPLRIPMDVGGLDLSTDRELSWNIPLLNLNLPKIVRSKAEGILCLGTGRWSHRGKELWLSKSDSLRHMQIMATTGGGKTETLYSLYLNTLCWARGCCISDGKAQIDLAVATWSMARRFGQEDDWHVLNFITGNDDRFKRLMIGDKSRPQSNSTNPFAYGSPTFIIQLMESLLPAGNGSDEGWKDKARAMMNALIYALCYKRSRDNIMLTQAVIQSYLPLVKFVGLYREALEEGWHEEGFKPMENYLANLAGFDMKLINRPGEWSQGALDQHGYLIQQFTRMLSMFNDTYGHIFPKNGGDIDMQDILHNDRTLVVLIPALELSDNEAATLGKLYISDIRMNIAKDLGNKIEGSPEHTLTVKKFASKFPFLLLCDEVGYYFAPGMDKLAAQLRSLAFMLIILGQDIQAMMNRSKEVHSVNANLGTKQFMKTEDTEDTLKMIRAVGGTGQYAEQRTMDRTGMGNYQEIDRVEFRDRDNIQLSELKALKSGEGIIVFEDQQVRSNSIYIPDDEKISKLEVKINRYVPIRRPDFSDLCREVPAAARRRPVSQERANNILDICRTRAPDEWSGRLNARIADKTLLALTTIAADLDNRNDVTYTPEERGALLFETAIIALEKTQGRYQWLKERENIRISKKRIDEAHKNSAGADTSPVAEQPAQSVIPTPHPTQNEIPPYTENQNHDDWYQNFTSDAFVDDFTNPPDHHSF</sequence>
<dbReference type="AlphaFoldDB" id="A0AAW3WUL8"/>
<dbReference type="InterPro" id="IPR051162">
    <property type="entry name" value="T4SS_component"/>
</dbReference>
<feature type="region of interest" description="Disordered" evidence="1">
    <location>
        <begin position="711"/>
        <end position="748"/>
    </location>
</feature>
<dbReference type="EMBL" id="JACNYO010000026">
    <property type="protein sequence ID" value="MBC3214618.1"/>
    <property type="molecule type" value="Genomic_DNA"/>
</dbReference>
<keyword evidence="2" id="KW-0812">Transmembrane</keyword>
<organism evidence="3 4">
    <name type="scientific">Serratia fonticola</name>
    <dbReference type="NCBI Taxonomy" id="47917"/>
    <lineage>
        <taxon>Bacteria</taxon>
        <taxon>Pseudomonadati</taxon>
        <taxon>Pseudomonadota</taxon>
        <taxon>Gammaproteobacteria</taxon>
        <taxon>Enterobacterales</taxon>
        <taxon>Yersiniaceae</taxon>
        <taxon>Serratia</taxon>
    </lineage>
</organism>
<feature type="compositionally biased region" description="Polar residues" evidence="1">
    <location>
        <begin position="727"/>
        <end position="741"/>
    </location>
</feature>
<comment type="caution">
    <text evidence="3">The sequence shown here is derived from an EMBL/GenBank/DDBJ whole genome shotgun (WGS) entry which is preliminary data.</text>
</comment>
<dbReference type="Proteomes" id="UP000659084">
    <property type="component" value="Unassembled WGS sequence"/>
</dbReference>